<name>A0ABS0LSN6_9LACT</name>
<dbReference type="PROSITE" id="PS00188">
    <property type="entry name" value="BIOTIN"/>
    <property type="match status" value="1"/>
</dbReference>
<evidence type="ECO:0000256" key="4">
    <source>
        <dbReference type="ARBA" id="ARBA00022832"/>
    </source>
</evidence>
<reference evidence="10 11" key="1">
    <citation type="submission" date="2020-07" db="EMBL/GenBank/DDBJ databases">
        <title>Facklamia lactis sp. nov., isolated from raw milk.</title>
        <authorList>
            <person name="Doll E.V."/>
            <person name="Huptas C."/>
            <person name="Staib L."/>
            <person name="Wenning M."/>
            <person name="Scherer S."/>
        </authorList>
    </citation>
    <scope>NUCLEOTIDE SEQUENCE [LARGE SCALE GENOMIC DNA]</scope>
    <source>
        <strain evidence="10 11">DSM 111018</strain>
    </source>
</reference>
<keyword evidence="3 8" id="KW-0444">Lipid biosynthesis</keyword>
<dbReference type="InterPro" id="IPR001882">
    <property type="entry name" value="Biotin_BS"/>
</dbReference>
<protein>
    <recommendedName>
        <fullName evidence="2 8">Biotin carboxyl carrier protein of acetyl-CoA carboxylase</fullName>
    </recommendedName>
</protein>
<keyword evidence="5 8" id="KW-0443">Lipid metabolism</keyword>
<evidence type="ECO:0000256" key="3">
    <source>
        <dbReference type="ARBA" id="ARBA00022516"/>
    </source>
</evidence>
<dbReference type="InterPro" id="IPR000089">
    <property type="entry name" value="Biotin_lipoyl"/>
</dbReference>
<dbReference type="PANTHER" id="PTHR45266">
    <property type="entry name" value="OXALOACETATE DECARBOXYLASE ALPHA CHAIN"/>
    <property type="match status" value="1"/>
</dbReference>
<keyword evidence="6 8" id="KW-0275">Fatty acid biosynthesis</keyword>
<evidence type="ECO:0000313" key="10">
    <source>
        <dbReference type="EMBL" id="MBG9987178.1"/>
    </source>
</evidence>
<keyword evidence="4 8" id="KW-0276">Fatty acid metabolism</keyword>
<comment type="pathway">
    <text evidence="1 8">Lipid metabolism; fatty acid biosynthesis.</text>
</comment>
<evidence type="ECO:0000259" key="9">
    <source>
        <dbReference type="PROSITE" id="PS50968"/>
    </source>
</evidence>
<evidence type="ECO:0000256" key="7">
    <source>
        <dbReference type="ARBA" id="ARBA00023267"/>
    </source>
</evidence>
<keyword evidence="7 8" id="KW-0092">Biotin</keyword>
<dbReference type="Pfam" id="PF00364">
    <property type="entry name" value="Biotin_lipoyl"/>
    <property type="match status" value="1"/>
</dbReference>
<evidence type="ECO:0000256" key="1">
    <source>
        <dbReference type="ARBA" id="ARBA00005194"/>
    </source>
</evidence>
<sequence>MDQKELLEIVERIDQSSLAYLSFKQDGTELILAKEVPQLTSHSDNNVEPYHTEEPSLIHNTNGEKEIFDVEVQSSNEQAVTSPIVGIVYFQAKPGEPAFIKVGDQVEAGQTICIVEAMKMMNEIPAPISGQVVEICVENEEVVEYQQVLVRIQA</sequence>
<dbReference type="InterPro" id="IPR050709">
    <property type="entry name" value="Biotin_Carboxyl_Carrier/Decarb"/>
</dbReference>
<feature type="domain" description="Lipoyl-binding" evidence="9">
    <location>
        <begin position="77"/>
        <end position="153"/>
    </location>
</feature>
<evidence type="ECO:0000256" key="2">
    <source>
        <dbReference type="ARBA" id="ARBA00017562"/>
    </source>
</evidence>
<dbReference type="PRINTS" id="PR01071">
    <property type="entry name" value="ACOABIOTINCC"/>
</dbReference>
<comment type="function">
    <text evidence="8">This protein is a component of the acetyl coenzyme A carboxylase complex; first, biotin carboxylase catalyzes the carboxylation of the carrier protein and then the transcarboxylase transfers the carboxyl group to form malonyl-CoA.</text>
</comment>
<dbReference type="InterPro" id="IPR001249">
    <property type="entry name" value="AcCoA_biotinCC"/>
</dbReference>
<evidence type="ECO:0000256" key="5">
    <source>
        <dbReference type="ARBA" id="ARBA00023098"/>
    </source>
</evidence>
<dbReference type="Proteomes" id="UP000721415">
    <property type="component" value="Unassembled WGS sequence"/>
</dbReference>
<dbReference type="RefSeq" id="WP_328752646.1">
    <property type="nucleotide sequence ID" value="NZ_JACBXQ010000006.1"/>
</dbReference>
<dbReference type="NCBIfam" id="TIGR00531">
    <property type="entry name" value="BCCP"/>
    <property type="match status" value="1"/>
</dbReference>
<proteinExistence type="predicted"/>
<evidence type="ECO:0000256" key="8">
    <source>
        <dbReference type="RuleBase" id="RU364072"/>
    </source>
</evidence>
<keyword evidence="11" id="KW-1185">Reference proteome</keyword>
<gene>
    <name evidence="10" type="primary">accB</name>
    <name evidence="10" type="ORF">HZY91_09900</name>
</gene>
<dbReference type="EMBL" id="JACBXQ010000006">
    <property type="protein sequence ID" value="MBG9987178.1"/>
    <property type="molecule type" value="Genomic_DNA"/>
</dbReference>
<dbReference type="SUPFAM" id="SSF51230">
    <property type="entry name" value="Single hybrid motif"/>
    <property type="match status" value="1"/>
</dbReference>
<comment type="caution">
    <text evidence="10">The sequence shown here is derived from an EMBL/GenBank/DDBJ whole genome shotgun (WGS) entry which is preliminary data.</text>
</comment>
<dbReference type="PROSITE" id="PS50968">
    <property type="entry name" value="BIOTINYL_LIPOYL"/>
    <property type="match status" value="1"/>
</dbReference>
<accession>A0ABS0LSN6</accession>
<dbReference type="InterPro" id="IPR011053">
    <property type="entry name" value="Single_hybrid_motif"/>
</dbReference>
<organism evidence="10 11">
    <name type="scientific">Facklamia lactis</name>
    <dbReference type="NCBI Taxonomy" id="2749967"/>
    <lineage>
        <taxon>Bacteria</taxon>
        <taxon>Bacillati</taxon>
        <taxon>Bacillota</taxon>
        <taxon>Bacilli</taxon>
        <taxon>Lactobacillales</taxon>
        <taxon>Aerococcaceae</taxon>
        <taxon>Facklamia</taxon>
    </lineage>
</organism>
<dbReference type="PANTHER" id="PTHR45266:SF3">
    <property type="entry name" value="OXALOACETATE DECARBOXYLASE ALPHA CHAIN"/>
    <property type="match status" value="1"/>
</dbReference>
<evidence type="ECO:0000256" key="6">
    <source>
        <dbReference type="ARBA" id="ARBA00023160"/>
    </source>
</evidence>
<dbReference type="CDD" id="cd06850">
    <property type="entry name" value="biotinyl_domain"/>
    <property type="match status" value="1"/>
</dbReference>
<dbReference type="Gene3D" id="2.40.50.100">
    <property type="match status" value="1"/>
</dbReference>
<evidence type="ECO:0000313" key="11">
    <source>
        <dbReference type="Proteomes" id="UP000721415"/>
    </source>
</evidence>